<evidence type="ECO:0000313" key="1">
    <source>
        <dbReference type="EMBL" id="VVV02167.1"/>
    </source>
</evidence>
<dbReference type="EMBL" id="CABVMM010000015">
    <property type="protein sequence ID" value="VVV02167.1"/>
    <property type="molecule type" value="Genomic_DNA"/>
</dbReference>
<reference evidence="1" key="1">
    <citation type="submission" date="2019-09" db="EMBL/GenBank/DDBJ databases">
        <authorList>
            <person name="Rodrigo-Torres L."/>
            <person name="Arahal R. D."/>
            <person name="Lucena T."/>
        </authorList>
    </citation>
    <scope>NUCLEOTIDE SEQUENCE</scope>
    <source>
        <strain evidence="1">ISS653</strain>
    </source>
</reference>
<sequence>MKEIDLIECKLKFKKHYIILELKDGAHFDSRLFEQSYELKLNYYGTKPVGIIIPPRENKQDSYSFNPLILIEYYFTFKAQVKWVALLSNDSIDVNHLEYVKKFTKIPCYIFKNEKEVILRFKLTY</sequence>
<accession>A0AC61YCD4</accession>
<evidence type="ECO:0000313" key="2">
    <source>
        <dbReference type="Proteomes" id="UP000356253"/>
    </source>
</evidence>
<protein>
    <submittedName>
        <fullName evidence="1">Uncharacterized protein</fullName>
    </submittedName>
</protein>
<gene>
    <name evidence="1" type="ORF">FVB9532_03465</name>
</gene>
<comment type="caution">
    <text evidence="1">The sequence shown here is derived from an EMBL/GenBank/DDBJ whole genome shotgun (WGS) entry which is preliminary data.</text>
</comment>
<organism evidence="1 2">
    <name type="scientific">Mesonia oceanica</name>
    <dbReference type="NCBI Taxonomy" id="2687242"/>
    <lineage>
        <taxon>Bacteria</taxon>
        <taxon>Pseudomonadati</taxon>
        <taxon>Bacteroidota</taxon>
        <taxon>Flavobacteriia</taxon>
        <taxon>Flavobacteriales</taxon>
        <taxon>Flavobacteriaceae</taxon>
        <taxon>Mesonia</taxon>
    </lineage>
</organism>
<keyword evidence="2" id="KW-1185">Reference proteome</keyword>
<dbReference type="Proteomes" id="UP000356253">
    <property type="component" value="Unassembled WGS sequence"/>
</dbReference>
<proteinExistence type="predicted"/>
<name>A0AC61YCD4_9FLAO</name>